<dbReference type="UCSC" id="C18E9.3a">
    <property type="organism name" value="c. elegans"/>
</dbReference>
<dbReference type="GO" id="GO:0051301">
    <property type="term" value="P:cell division"/>
    <property type="evidence" value="ECO:0000315"/>
    <property type="project" value="WormBase"/>
</dbReference>
<proteinExistence type="evidence at protein level"/>
<dbReference type="GO" id="GO:0005730">
    <property type="term" value="C:nucleolus"/>
    <property type="evidence" value="ECO:0000314"/>
    <property type="project" value="WormBase"/>
</dbReference>
<evidence type="ECO:0000256" key="1">
    <source>
        <dbReference type="SAM" id="MobiDB-lite"/>
    </source>
</evidence>
<dbReference type="SMR" id="Q565A8"/>
<sequence>MSKENVVADSWDDADADPVKELMDKVEKVKLLQRKEEKKEAFFEKVKAEESSGVVSKLQTEEGLGPSAEEPKRVFLRRPKDGFAASENVIEASPPTSADTEEQPVTNVRSRSHHKLNQKEKQPAPTYEERQAAYQAARNRILGTEYKPDNQEIKEIKFIDRSKSPETLKMTQQNMVEHYGEELSRELMEQPAEIVPPERQYTPDFTLQQPPPSVSESGGVYNGPPGFQQKQPNFQPTLQQQSLHQQQYLDNQYMMQMNVQIPIQYHNQTQHQFVPHEASAISTTSQNSNGDGQNDQAIYYYQAPTQQPMNYIPYNLPNMAYPPPNFQPQGQLHHQMNAGQLHQIQQQQQQCQQIQHQPPQQHQQVINGQVMNQQNQRNQVNSYPQQNGAGRGQNRQPMMYQMPCNSGPTAKPPPLMNQMQNRCMTNNGQNYQNRNMQQQGQQRSYSSQPQNGQFYQNGNSNQNNPNNGRKQQHQPQQQQNKSGKFGQNRNDMQKNNYQPNLQQPPMSQNPIPFGCPPRNVNAIREQHANNGSPNTGAGILGPHPMMSASQWPALQQNRPQ</sequence>
<feature type="compositionally biased region" description="Low complexity" evidence="1">
    <location>
        <begin position="376"/>
        <end position="396"/>
    </location>
</feature>
<dbReference type="Bgee" id="WBGene00004105">
    <property type="expression patterns" value="Expressed in germ line (C elegans) and 4 other cell types or tissues"/>
</dbReference>
<dbReference type="RefSeq" id="NP_001021977.2">
    <property type="nucleotide sequence ID" value="NM_001026806.7"/>
</dbReference>
<dbReference type="PROSITE" id="PS51673">
    <property type="entry name" value="SUZ"/>
    <property type="match status" value="1"/>
</dbReference>
<evidence type="ECO:0000313" key="3">
    <source>
        <dbReference type="EMBL" id="CAI79119.2"/>
    </source>
</evidence>
<keyword evidence="6" id="KW-1267">Proteomics identification</keyword>
<accession>Q565A8</accession>
<feature type="compositionally biased region" description="Polar residues" evidence="1">
    <location>
        <begin position="480"/>
        <end position="510"/>
    </location>
</feature>
<dbReference type="GO" id="GO:0009792">
    <property type="term" value="P:embryo development ending in birth or egg hatching"/>
    <property type="evidence" value="ECO:0000315"/>
    <property type="project" value="WormBase"/>
</dbReference>
<keyword evidence="4" id="KW-1185">Reference proteome</keyword>
<dbReference type="GO" id="GO:0005813">
    <property type="term" value="C:centrosome"/>
    <property type="evidence" value="ECO:0000314"/>
    <property type="project" value="WormBase"/>
</dbReference>
<dbReference type="GO" id="GO:0005634">
    <property type="term" value="C:nucleus"/>
    <property type="evidence" value="ECO:0000314"/>
    <property type="project" value="WormBase"/>
</dbReference>
<evidence type="ECO:0000259" key="2">
    <source>
        <dbReference type="PROSITE" id="PS51673"/>
    </source>
</evidence>
<evidence type="ECO:0000313" key="4">
    <source>
        <dbReference type="Proteomes" id="UP000001940"/>
    </source>
</evidence>
<feature type="compositionally biased region" description="Basic and acidic residues" evidence="1">
    <location>
        <begin position="69"/>
        <end position="81"/>
    </location>
</feature>
<dbReference type="Pfam" id="PF12752">
    <property type="entry name" value="SUZ"/>
    <property type="match status" value="1"/>
</dbReference>
<dbReference type="ExpressionAtlas" id="Q565A8">
    <property type="expression patterns" value="baseline and differential"/>
</dbReference>
<gene>
    <name evidence="3 5" type="primary">szy-20</name>
    <name evidence="5" type="ORF">C18E9.3</name>
    <name evidence="3" type="ORF">CELE_C18E9.3</name>
</gene>
<dbReference type="CTD" id="174430"/>
<protein>
    <submittedName>
        <fullName evidence="3">SUZ domain-containing protein</fullName>
    </submittedName>
</protein>
<organism evidence="3 4">
    <name type="scientific">Caenorhabditis elegans</name>
    <dbReference type="NCBI Taxonomy" id="6239"/>
    <lineage>
        <taxon>Eukaryota</taxon>
        <taxon>Metazoa</taxon>
        <taxon>Ecdysozoa</taxon>
        <taxon>Nematoda</taxon>
        <taxon>Chromadorea</taxon>
        <taxon>Rhabditida</taxon>
        <taxon>Rhabditina</taxon>
        <taxon>Rhabditomorpha</taxon>
        <taxon>Rhabditoidea</taxon>
        <taxon>Rhabditidae</taxon>
        <taxon>Peloderinae</taxon>
        <taxon>Caenorhabditis</taxon>
    </lineage>
</organism>
<dbReference type="GO" id="GO:0045132">
    <property type="term" value="P:meiotic chromosome segregation"/>
    <property type="evidence" value="ECO:0000315"/>
    <property type="project" value="WormBase"/>
</dbReference>
<dbReference type="AGR" id="WB:WBGene00004105"/>
<feature type="compositionally biased region" description="Low complexity" evidence="1">
    <location>
        <begin position="426"/>
        <end position="479"/>
    </location>
</feature>
<dbReference type="InterPro" id="IPR024771">
    <property type="entry name" value="SUZ"/>
</dbReference>
<dbReference type="GO" id="GO:0010824">
    <property type="term" value="P:regulation of centrosome duplication"/>
    <property type="evidence" value="ECO:0000316"/>
    <property type="project" value="WormBase"/>
</dbReference>
<dbReference type="GO" id="GO:0005737">
    <property type="term" value="C:cytoplasm"/>
    <property type="evidence" value="ECO:0000314"/>
    <property type="project" value="WormBase"/>
</dbReference>
<reference evidence="3 4" key="1">
    <citation type="journal article" date="1998" name="Science">
        <title>Genome sequence of the nematode C. elegans: a platform for investigating biology.</title>
        <authorList>
            <consortium name="The C. elegans sequencing consortium"/>
            <person name="Sulson J.E."/>
            <person name="Waterston R."/>
        </authorList>
    </citation>
    <scope>NUCLEOTIDE SEQUENCE [LARGE SCALE GENOMIC DNA]</scope>
    <source>
        <strain evidence="3 4">Bristol N2</strain>
    </source>
</reference>
<feature type="compositionally biased region" description="Polar residues" evidence="1">
    <location>
        <begin position="547"/>
        <end position="560"/>
    </location>
</feature>
<dbReference type="Proteomes" id="UP000001940">
    <property type="component" value="Chromosome II"/>
</dbReference>
<feature type="region of interest" description="Disordered" evidence="1">
    <location>
        <begin position="376"/>
        <end position="560"/>
    </location>
</feature>
<name>Q565A8_CAEEL</name>
<feature type="region of interest" description="Disordered" evidence="1">
    <location>
        <begin position="50"/>
        <end position="131"/>
    </location>
</feature>
<dbReference type="WormBase" id="C18E9.3c">
    <property type="protein sequence ID" value="CE40908"/>
    <property type="gene ID" value="WBGene00004105"/>
    <property type="gene designation" value="szy-20"/>
</dbReference>
<dbReference type="GeneID" id="174430"/>
<evidence type="ECO:0000313" key="5">
    <source>
        <dbReference type="WormBase" id="C18E9.3c"/>
    </source>
</evidence>
<dbReference type="OrthoDB" id="5373615at2759"/>
<feature type="compositionally biased region" description="Basic and acidic residues" evidence="1">
    <location>
        <begin position="117"/>
        <end position="131"/>
    </location>
</feature>
<dbReference type="EMBL" id="BX284602">
    <property type="protein sequence ID" value="CAI79119.2"/>
    <property type="molecule type" value="Genomic_DNA"/>
</dbReference>
<dbReference type="AlphaFoldDB" id="Q565A8"/>
<feature type="compositionally biased region" description="Polar residues" evidence="1">
    <location>
        <begin position="94"/>
        <end position="109"/>
    </location>
</feature>
<feature type="domain" description="SUZ" evidence="2">
    <location>
        <begin position="45"/>
        <end position="146"/>
    </location>
</feature>
<evidence type="ECO:0007829" key="6">
    <source>
        <dbReference type="PeptideAtlas" id="Q565A8"/>
    </source>
</evidence>
<feature type="region of interest" description="Disordered" evidence="1">
    <location>
        <begin position="209"/>
        <end position="231"/>
    </location>
</feature>